<keyword evidence="7 9" id="KW-0067">ATP-binding</keyword>
<dbReference type="GO" id="GO:0019288">
    <property type="term" value="P:isopentenyl diphosphate biosynthetic process, methylerythritol 4-phosphate pathway"/>
    <property type="evidence" value="ECO:0007669"/>
    <property type="project" value="UniProtKB-UniRule"/>
</dbReference>
<evidence type="ECO:0000259" key="11">
    <source>
        <dbReference type="Pfam" id="PF08544"/>
    </source>
</evidence>
<keyword evidence="13" id="KW-1185">Reference proteome</keyword>
<evidence type="ECO:0000313" key="13">
    <source>
        <dbReference type="Proteomes" id="UP000654279"/>
    </source>
</evidence>
<evidence type="ECO:0000313" key="12">
    <source>
        <dbReference type="EMBL" id="MBC8528678.1"/>
    </source>
</evidence>
<comment type="function">
    <text evidence="9">Catalyzes the phosphorylation of the position 2 hydroxy group of 4-diphosphocytidyl-2C-methyl-D-erythritol.</text>
</comment>
<dbReference type="Pfam" id="PF08544">
    <property type="entry name" value="GHMP_kinases_C"/>
    <property type="match status" value="1"/>
</dbReference>
<dbReference type="InterPro" id="IPR036554">
    <property type="entry name" value="GHMP_kinase_C_sf"/>
</dbReference>
<dbReference type="GO" id="GO:0050515">
    <property type="term" value="F:4-(cytidine 5'-diphospho)-2-C-methyl-D-erythritol kinase activity"/>
    <property type="evidence" value="ECO:0007669"/>
    <property type="project" value="UniProtKB-UniRule"/>
</dbReference>
<feature type="binding site" evidence="9">
    <location>
        <begin position="92"/>
        <end position="102"/>
    </location>
    <ligand>
        <name>ATP</name>
        <dbReference type="ChEBI" id="CHEBI:30616"/>
    </ligand>
</feature>
<dbReference type="NCBIfam" id="TIGR00154">
    <property type="entry name" value="ispE"/>
    <property type="match status" value="1"/>
</dbReference>
<protein>
    <recommendedName>
        <fullName evidence="3 9">4-diphosphocytidyl-2-C-methyl-D-erythritol kinase</fullName>
        <shortName evidence="9">CMK</shortName>
        <ecNumber evidence="2 9">2.7.1.148</ecNumber>
    </recommendedName>
    <alternativeName>
        <fullName evidence="8 9">4-(cytidine-5'-diphospho)-2-C-methyl-D-erythritol kinase</fullName>
    </alternativeName>
</protein>
<evidence type="ECO:0000256" key="7">
    <source>
        <dbReference type="ARBA" id="ARBA00022840"/>
    </source>
</evidence>
<feature type="active site" evidence="9">
    <location>
        <position position="134"/>
    </location>
</feature>
<keyword evidence="4 9" id="KW-0808">Transferase</keyword>
<dbReference type="InterPro" id="IPR020568">
    <property type="entry name" value="Ribosomal_Su5_D2-typ_SF"/>
</dbReference>
<evidence type="ECO:0000256" key="9">
    <source>
        <dbReference type="HAMAP-Rule" id="MF_00061"/>
    </source>
</evidence>
<evidence type="ECO:0000256" key="5">
    <source>
        <dbReference type="ARBA" id="ARBA00022741"/>
    </source>
</evidence>
<comment type="caution">
    <text evidence="12">The sequence shown here is derived from an EMBL/GenBank/DDBJ whole genome shotgun (WGS) entry which is preliminary data.</text>
</comment>
<dbReference type="InterPro" id="IPR013750">
    <property type="entry name" value="GHMP_kinase_C_dom"/>
</dbReference>
<evidence type="ECO:0000256" key="2">
    <source>
        <dbReference type="ARBA" id="ARBA00012052"/>
    </source>
</evidence>
<organism evidence="12 13">
    <name type="scientific">Luoshenia tenuis</name>
    <dbReference type="NCBI Taxonomy" id="2763654"/>
    <lineage>
        <taxon>Bacteria</taxon>
        <taxon>Bacillati</taxon>
        <taxon>Bacillota</taxon>
        <taxon>Clostridia</taxon>
        <taxon>Christensenellales</taxon>
        <taxon>Christensenellaceae</taxon>
        <taxon>Luoshenia</taxon>
    </lineage>
</organism>
<dbReference type="Pfam" id="PF00288">
    <property type="entry name" value="GHMP_kinases_N"/>
    <property type="match status" value="1"/>
</dbReference>
<accession>A0A926HM21</accession>
<dbReference type="SUPFAM" id="SSF54211">
    <property type="entry name" value="Ribosomal protein S5 domain 2-like"/>
    <property type="match status" value="1"/>
</dbReference>
<evidence type="ECO:0000256" key="8">
    <source>
        <dbReference type="ARBA" id="ARBA00032554"/>
    </source>
</evidence>
<feature type="domain" description="GHMP kinase C-terminal" evidence="11">
    <location>
        <begin position="199"/>
        <end position="272"/>
    </location>
</feature>
<proteinExistence type="inferred from homology"/>
<comment type="catalytic activity">
    <reaction evidence="9">
        <text>4-CDP-2-C-methyl-D-erythritol + ATP = 4-CDP-2-C-methyl-D-erythritol 2-phosphate + ADP + H(+)</text>
        <dbReference type="Rhea" id="RHEA:18437"/>
        <dbReference type="ChEBI" id="CHEBI:15378"/>
        <dbReference type="ChEBI" id="CHEBI:30616"/>
        <dbReference type="ChEBI" id="CHEBI:57823"/>
        <dbReference type="ChEBI" id="CHEBI:57919"/>
        <dbReference type="ChEBI" id="CHEBI:456216"/>
        <dbReference type="EC" id="2.7.1.148"/>
    </reaction>
</comment>
<dbReference type="PIRSF" id="PIRSF010376">
    <property type="entry name" value="IspE"/>
    <property type="match status" value="1"/>
</dbReference>
<dbReference type="InterPro" id="IPR004424">
    <property type="entry name" value="IspE"/>
</dbReference>
<name>A0A926HM21_9FIRM</name>
<dbReference type="RefSeq" id="WP_249284654.1">
    <property type="nucleotide sequence ID" value="NZ_JACRSO010000001.1"/>
</dbReference>
<evidence type="ECO:0000256" key="6">
    <source>
        <dbReference type="ARBA" id="ARBA00022777"/>
    </source>
</evidence>
<dbReference type="PANTHER" id="PTHR43527">
    <property type="entry name" value="4-DIPHOSPHOCYTIDYL-2-C-METHYL-D-ERYTHRITOL KINASE, CHLOROPLASTIC"/>
    <property type="match status" value="1"/>
</dbReference>
<dbReference type="GO" id="GO:0005524">
    <property type="term" value="F:ATP binding"/>
    <property type="evidence" value="ECO:0007669"/>
    <property type="project" value="UniProtKB-UniRule"/>
</dbReference>
<evidence type="ECO:0000256" key="4">
    <source>
        <dbReference type="ARBA" id="ARBA00022679"/>
    </source>
</evidence>
<dbReference type="HAMAP" id="MF_00061">
    <property type="entry name" value="IspE"/>
    <property type="match status" value="1"/>
</dbReference>
<feature type="active site" evidence="9">
    <location>
        <position position="9"/>
    </location>
</feature>
<reference evidence="12" key="1">
    <citation type="submission" date="2020-08" db="EMBL/GenBank/DDBJ databases">
        <title>Genome public.</title>
        <authorList>
            <person name="Liu C."/>
            <person name="Sun Q."/>
        </authorList>
    </citation>
    <scope>NUCLEOTIDE SEQUENCE</scope>
    <source>
        <strain evidence="12">NSJ-44</strain>
    </source>
</reference>
<evidence type="ECO:0000259" key="10">
    <source>
        <dbReference type="Pfam" id="PF00288"/>
    </source>
</evidence>
<keyword evidence="5 9" id="KW-0547">Nucleotide-binding</keyword>
<dbReference type="InterPro" id="IPR014721">
    <property type="entry name" value="Ribsml_uS5_D2-typ_fold_subgr"/>
</dbReference>
<dbReference type="PANTHER" id="PTHR43527:SF2">
    <property type="entry name" value="4-DIPHOSPHOCYTIDYL-2-C-METHYL-D-ERYTHRITOL KINASE, CHLOROPLASTIC"/>
    <property type="match status" value="1"/>
</dbReference>
<dbReference type="Gene3D" id="3.30.230.10">
    <property type="match status" value="1"/>
</dbReference>
<comment type="similarity">
    <text evidence="1 9">Belongs to the GHMP kinase family. IspE subfamily.</text>
</comment>
<evidence type="ECO:0000256" key="3">
    <source>
        <dbReference type="ARBA" id="ARBA00017473"/>
    </source>
</evidence>
<keyword evidence="9" id="KW-0414">Isoprene biosynthesis</keyword>
<keyword evidence="6 9" id="KW-0418">Kinase</keyword>
<feature type="domain" description="GHMP kinase N-terminal" evidence="10">
    <location>
        <begin position="64"/>
        <end position="142"/>
    </location>
</feature>
<comment type="pathway">
    <text evidence="9">Isoprenoid biosynthesis; isopentenyl diphosphate biosynthesis via DXP pathway; isopentenyl diphosphate from 1-deoxy-D-xylulose 5-phosphate: step 3/6.</text>
</comment>
<dbReference type="GO" id="GO:0016114">
    <property type="term" value="P:terpenoid biosynthetic process"/>
    <property type="evidence" value="ECO:0007669"/>
    <property type="project" value="UniProtKB-UniRule"/>
</dbReference>
<gene>
    <name evidence="9 12" type="primary">ispE</name>
    <name evidence="12" type="ORF">H8699_04400</name>
</gene>
<dbReference type="InterPro" id="IPR006204">
    <property type="entry name" value="GHMP_kinase_N_dom"/>
</dbReference>
<dbReference type="AlphaFoldDB" id="A0A926HM21"/>
<dbReference type="EC" id="2.7.1.148" evidence="2 9"/>
<dbReference type="Proteomes" id="UP000654279">
    <property type="component" value="Unassembled WGS sequence"/>
</dbReference>
<dbReference type="EMBL" id="JACRSO010000001">
    <property type="protein sequence ID" value="MBC8528678.1"/>
    <property type="molecule type" value="Genomic_DNA"/>
</dbReference>
<dbReference type="SUPFAM" id="SSF55060">
    <property type="entry name" value="GHMP Kinase, C-terminal domain"/>
    <property type="match status" value="1"/>
</dbReference>
<evidence type="ECO:0000256" key="1">
    <source>
        <dbReference type="ARBA" id="ARBA00009684"/>
    </source>
</evidence>
<sequence length="288" mass="30819">MLRLKARAKINWALDVCALREDGYHEVDLLLQSVDFGDEVELERKPAGISLACDLPGIPQDARNLAWRAAELMQRTFSREDGVAITLHKAVPAQAGLGGGSGDAAAVMVGLRKLWELEVEDEALERLAAQLGADVPFMIRGGLARARGFGERLERLCTPEDWPILIVKPRQGLPTAEVFRAWDQTAFPYHPDMDGITRALTQGERGKVAHLMGNSLQKAAGALCPEVEAACEALQSAGALGSVMSGSGSAVLGLFADEAGLDAAHAALSGRYPICIRTRSARASIAWL</sequence>
<dbReference type="Gene3D" id="3.30.70.890">
    <property type="entry name" value="GHMP kinase, C-terminal domain"/>
    <property type="match status" value="1"/>
</dbReference>